<dbReference type="Proteomes" id="UP000886998">
    <property type="component" value="Unassembled WGS sequence"/>
</dbReference>
<name>A0A8X7BWX2_9ARAC</name>
<accession>A0A8X7BWX2</accession>
<dbReference type="AlphaFoldDB" id="A0A8X7BWX2"/>
<dbReference type="OrthoDB" id="6440962at2759"/>
<reference evidence="1" key="1">
    <citation type="submission" date="2020-08" db="EMBL/GenBank/DDBJ databases">
        <title>Multicomponent nature underlies the extraordinary mechanical properties of spider dragline silk.</title>
        <authorList>
            <person name="Kono N."/>
            <person name="Nakamura H."/>
            <person name="Mori M."/>
            <person name="Yoshida Y."/>
            <person name="Ohtoshi R."/>
            <person name="Malay A.D."/>
            <person name="Moran D.A.P."/>
            <person name="Tomita M."/>
            <person name="Numata K."/>
            <person name="Arakawa K."/>
        </authorList>
    </citation>
    <scope>NUCLEOTIDE SEQUENCE</scope>
</reference>
<comment type="caution">
    <text evidence="1">The sequence shown here is derived from an EMBL/GenBank/DDBJ whole genome shotgun (WGS) entry which is preliminary data.</text>
</comment>
<gene>
    <name evidence="1" type="primary">NCL1_34482</name>
    <name evidence="1" type="ORF">TNIN_269741</name>
</gene>
<dbReference type="EMBL" id="BMAV01004954">
    <property type="protein sequence ID" value="GFY45662.1"/>
    <property type="molecule type" value="Genomic_DNA"/>
</dbReference>
<organism evidence="1 2">
    <name type="scientific">Trichonephila inaurata madagascariensis</name>
    <dbReference type="NCBI Taxonomy" id="2747483"/>
    <lineage>
        <taxon>Eukaryota</taxon>
        <taxon>Metazoa</taxon>
        <taxon>Ecdysozoa</taxon>
        <taxon>Arthropoda</taxon>
        <taxon>Chelicerata</taxon>
        <taxon>Arachnida</taxon>
        <taxon>Araneae</taxon>
        <taxon>Araneomorphae</taxon>
        <taxon>Entelegynae</taxon>
        <taxon>Araneoidea</taxon>
        <taxon>Nephilidae</taxon>
        <taxon>Trichonephila</taxon>
        <taxon>Trichonephila inaurata</taxon>
    </lineage>
</organism>
<evidence type="ECO:0000313" key="1">
    <source>
        <dbReference type="EMBL" id="GFY45662.1"/>
    </source>
</evidence>
<evidence type="ECO:0000313" key="2">
    <source>
        <dbReference type="Proteomes" id="UP000886998"/>
    </source>
</evidence>
<protein>
    <submittedName>
        <fullName evidence="1">Uncharacterized protein</fullName>
    </submittedName>
</protein>
<sequence length="237" mass="27139">MAYIENIFRILKKIEESIYNSTQEEILLAILAPLCLSVDMLRKQSIGLSLSFHRVKHKAKHAIFTSCNPFSLCMLCSVFCSSSIPYEKFEDERGSTSEEVKIEPMISFDCAYRSSTQKGFRCHRVTVHKIGVEVRRTLNTHERPLTYFGGGLDYMFSHINHCLDTIKCTYIPALKWLLGLQVWSYQSLLFSGCLDNKFSSISHCLDIVKSTYSAVLQWLLGLQVWSYQSLLFSGCLD</sequence>
<keyword evidence="2" id="KW-1185">Reference proteome</keyword>
<proteinExistence type="predicted"/>